<reference evidence="10" key="1">
    <citation type="submission" date="2025-08" db="UniProtKB">
        <authorList>
            <consortium name="RefSeq"/>
        </authorList>
    </citation>
    <scope>IDENTIFICATION</scope>
    <source>
        <tissue evidence="10">Whole sample</tissue>
    </source>
</reference>
<dbReference type="GO" id="GO:0004364">
    <property type="term" value="F:glutathione transferase activity"/>
    <property type="evidence" value="ECO:0007669"/>
    <property type="project" value="UniProtKB-EC"/>
</dbReference>
<dbReference type="SFLD" id="SFLDG01205">
    <property type="entry name" value="AMPS.1"/>
    <property type="match status" value="1"/>
</dbReference>
<dbReference type="Gene3D" id="3.40.30.10">
    <property type="entry name" value="Glutaredoxin"/>
    <property type="match status" value="1"/>
</dbReference>
<dbReference type="KEGG" id="cvn:111130855"/>
<evidence type="ECO:0000313" key="10">
    <source>
        <dbReference type="RefSeq" id="XP_022333820.1"/>
    </source>
</evidence>
<dbReference type="AlphaFoldDB" id="A0A8B8E0Q9"/>
<evidence type="ECO:0000256" key="5">
    <source>
        <dbReference type="ARBA" id="ARBA00047960"/>
    </source>
</evidence>
<gene>
    <name evidence="10" type="primary">LOC111130855</name>
</gene>
<evidence type="ECO:0000256" key="3">
    <source>
        <dbReference type="ARBA" id="ARBA00022613"/>
    </source>
</evidence>
<dbReference type="Pfam" id="PF14497">
    <property type="entry name" value="GST_C_3"/>
    <property type="match status" value="1"/>
</dbReference>
<evidence type="ECO:0000256" key="2">
    <source>
        <dbReference type="ARBA" id="ARBA00012452"/>
    </source>
</evidence>
<comment type="catalytic activity">
    <reaction evidence="5">
        <text>RX + glutathione = an S-substituted glutathione + a halide anion + H(+)</text>
        <dbReference type="Rhea" id="RHEA:16437"/>
        <dbReference type="ChEBI" id="CHEBI:15378"/>
        <dbReference type="ChEBI" id="CHEBI:16042"/>
        <dbReference type="ChEBI" id="CHEBI:17792"/>
        <dbReference type="ChEBI" id="CHEBI:57925"/>
        <dbReference type="ChEBI" id="CHEBI:90779"/>
        <dbReference type="EC" id="2.5.1.18"/>
    </reaction>
</comment>
<dbReference type="InterPro" id="IPR004046">
    <property type="entry name" value="GST_C"/>
</dbReference>
<keyword evidence="4" id="KW-0808">Transferase</keyword>
<dbReference type="FunFam" id="1.20.1050.10:FF:000030">
    <property type="entry name" value="Glutathione S-transferase S1"/>
    <property type="match status" value="1"/>
</dbReference>
<dbReference type="InterPro" id="IPR040079">
    <property type="entry name" value="Glutathione_S-Trfase"/>
</dbReference>
<evidence type="ECO:0000313" key="9">
    <source>
        <dbReference type="Proteomes" id="UP000694844"/>
    </source>
</evidence>
<dbReference type="SFLD" id="SFLDS00019">
    <property type="entry name" value="Glutathione_Transferase_(cytos"/>
    <property type="match status" value="1"/>
</dbReference>
<name>A0A8B8E0Q9_CRAVI</name>
<keyword evidence="3" id="KW-0273">Eye lens protein</keyword>
<evidence type="ECO:0000259" key="8">
    <source>
        <dbReference type="PROSITE" id="PS50405"/>
    </source>
</evidence>
<dbReference type="FunFam" id="3.40.30.10:FF:000035">
    <property type="entry name" value="hematopoietic prostaglandin D synthase"/>
    <property type="match status" value="1"/>
</dbReference>
<dbReference type="Gene3D" id="1.20.1050.10">
    <property type="match status" value="1"/>
</dbReference>
<dbReference type="OrthoDB" id="414243at2759"/>
<dbReference type="SFLD" id="SFLDG00363">
    <property type="entry name" value="AMPS_(cytGST):_Alpha-__Mu-__Pi"/>
    <property type="match status" value="1"/>
</dbReference>
<organism evidence="9 10">
    <name type="scientific">Crassostrea virginica</name>
    <name type="common">Eastern oyster</name>
    <dbReference type="NCBI Taxonomy" id="6565"/>
    <lineage>
        <taxon>Eukaryota</taxon>
        <taxon>Metazoa</taxon>
        <taxon>Spiralia</taxon>
        <taxon>Lophotrochozoa</taxon>
        <taxon>Mollusca</taxon>
        <taxon>Bivalvia</taxon>
        <taxon>Autobranchia</taxon>
        <taxon>Pteriomorphia</taxon>
        <taxon>Ostreida</taxon>
        <taxon>Ostreoidea</taxon>
        <taxon>Ostreidae</taxon>
        <taxon>Crassostrea</taxon>
    </lineage>
</organism>
<accession>A0A8B8E0Q9</accession>
<dbReference type="InterPro" id="IPR010987">
    <property type="entry name" value="Glutathione-S-Trfase_C-like"/>
</dbReference>
<dbReference type="PROSITE" id="PS50405">
    <property type="entry name" value="GST_CTER"/>
    <property type="match status" value="1"/>
</dbReference>
<evidence type="ECO:0000256" key="1">
    <source>
        <dbReference type="ARBA" id="ARBA00007409"/>
    </source>
</evidence>
<sequence length="204" mass="23459">MKEYKLTYFDIRGRAEISRLVFVAAGVDFTDDRIQRETWPALKPKTPQGQLPILTIDGTVVLPQSLAIARFLAMEFGLSGKNNLEHAQCDVIVQTTEDLRAEWVKVFREPDETKKVELQKKLIEEIVPKFWTIFQDTLKSNSSGYMVGDGLTLADLAVYDVMEIHTRDYPELIKGYPQLQAHRERVANITNIKKYLDKRPVTLF</sequence>
<comment type="function">
    <text evidence="6">S-crystallins are structural components of squids and octopi eye lens. Contains relatively little if any GST activity.</text>
</comment>
<evidence type="ECO:0000259" key="7">
    <source>
        <dbReference type="PROSITE" id="PS50404"/>
    </source>
</evidence>
<dbReference type="GO" id="GO:0006749">
    <property type="term" value="P:glutathione metabolic process"/>
    <property type="evidence" value="ECO:0007669"/>
    <property type="project" value="TreeGrafter"/>
</dbReference>
<evidence type="ECO:0000256" key="6">
    <source>
        <dbReference type="ARBA" id="ARBA00049616"/>
    </source>
</evidence>
<proteinExistence type="inferred from homology"/>
<feature type="domain" description="GST N-terminal" evidence="7">
    <location>
        <begin position="2"/>
        <end position="80"/>
    </location>
</feature>
<feature type="domain" description="GST C-terminal" evidence="8">
    <location>
        <begin position="82"/>
        <end position="204"/>
    </location>
</feature>
<dbReference type="SUPFAM" id="SSF52833">
    <property type="entry name" value="Thioredoxin-like"/>
    <property type="match status" value="1"/>
</dbReference>
<dbReference type="SUPFAM" id="SSF47616">
    <property type="entry name" value="GST C-terminal domain-like"/>
    <property type="match status" value="1"/>
</dbReference>
<dbReference type="CDD" id="cd03039">
    <property type="entry name" value="GST_N_Sigma_like"/>
    <property type="match status" value="1"/>
</dbReference>
<dbReference type="CDD" id="cd03192">
    <property type="entry name" value="GST_C_Sigma_like"/>
    <property type="match status" value="1"/>
</dbReference>
<dbReference type="InterPro" id="IPR036282">
    <property type="entry name" value="Glutathione-S-Trfase_C_sf"/>
</dbReference>
<dbReference type="GeneID" id="111130855"/>
<dbReference type="PANTHER" id="PTHR11571">
    <property type="entry name" value="GLUTATHIONE S-TRANSFERASE"/>
    <property type="match status" value="1"/>
</dbReference>
<protein>
    <recommendedName>
        <fullName evidence="2">glutathione transferase</fullName>
        <ecNumber evidence="2">2.5.1.18</ecNumber>
    </recommendedName>
</protein>
<dbReference type="GO" id="GO:0005212">
    <property type="term" value="F:structural constituent of eye lens"/>
    <property type="evidence" value="ECO:0007669"/>
    <property type="project" value="UniProtKB-KW"/>
</dbReference>
<dbReference type="InterPro" id="IPR050213">
    <property type="entry name" value="GST_superfamily"/>
</dbReference>
<dbReference type="PANTHER" id="PTHR11571:SF224">
    <property type="entry name" value="HEMATOPOIETIC PROSTAGLANDIN D SYNTHASE"/>
    <property type="match status" value="1"/>
</dbReference>
<dbReference type="PROSITE" id="PS50404">
    <property type="entry name" value="GST_NTER"/>
    <property type="match status" value="1"/>
</dbReference>
<dbReference type="RefSeq" id="XP_022333820.1">
    <property type="nucleotide sequence ID" value="XM_022478112.1"/>
</dbReference>
<dbReference type="Proteomes" id="UP000694844">
    <property type="component" value="Chromosome 4"/>
</dbReference>
<dbReference type="EC" id="2.5.1.18" evidence="2"/>
<dbReference type="Pfam" id="PF02798">
    <property type="entry name" value="GST_N"/>
    <property type="match status" value="1"/>
</dbReference>
<comment type="similarity">
    <text evidence="1">Belongs to the GST superfamily.</text>
</comment>
<dbReference type="InterPro" id="IPR004045">
    <property type="entry name" value="Glutathione_S-Trfase_N"/>
</dbReference>
<dbReference type="InterPro" id="IPR036249">
    <property type="entry name" value="Thioredoxin-like_sf"/>
</dbReference>
<evidence type="ECO:0000256" key="4">
    <source>
        <dbReference type="ARBA" id="ARBA00022679"/>
    </source>
</evidence>
<keyword evidence="9" id="KW-1185">Reference proteome</keyword>